<dbReference type="Proteomes" id="UP001600888">
    <property type="component" value="Unassembled WGS sequence"/>
</dbReference>
<comment type="subcellular location">
    <subcellularLocation>
        <location evidence="2">Secreted</location>
    </subcellularLocation>
</comment>
<dbReference type="Pfam" id="PF00331">
    <property type="entry name" value="Glyco_hydro_10"/>
    <property type="match status" value="1"/>
</dbReference>
<accession>A0ABR4EDP0</accession>
<comment type="caution">
    <text evidence="14">The sequence shown here is derived from an EMBL/GenBank/DDBJ whole genome shotgun (WGS) entry which is preliminary data.</text>
</comment>
<keyword evidence="5" id="KW-0964">Secreted</keyword>
<protein>
    <recommendedName>
        <fullName evidence="11">Beta-xylanase</fullName>
        <ecNumber evidence="11">3.2.1.8</ecNumber>
    </recommendedName>
</protein>
<dbReference type="SUPFAM" id="SSF51445">
    <property type="entry name" value="(Trans)glycosidases"/>
    <property type="match status" value="1"/>
</dbReference>
<evidence type="ECO:0000313" key="14">
    <source>
        <dbReference type="EMBL" id="KAL2280534.1"/>
    </source>
</evidence>
<proteinExistence type="inferred from homology"/>
<evidence type="ECO:0000256" key="8">
    <source>
        <dbReference type="ARBA" id="ARBA00023277"/>
    </source>
</evidence>
<evidence type="ECO:0000256" key="2">
    <source>
        <dbReference type="ARBA" id="ARBA00004613"/>
    </source>
</evidence>
<evidence type="ECO:0000256" key="11">
    <source>
        <dbReference type="RuleBase" id="RU361174"/>
    </source>
</evidence>
<organism evidence="14 15">
    <name type="scientific">Diaporthe vaccinii</name>
    <dbReference type="NCBI Taxonomy" id="105482"/>
    <lineage>
        <taxon>Eukaryota</taxon>
        <taxon>Fungi</taxon>
        <taxon>Dikarya</taxon>
        <taxon>Ascomycota</taxon>
        <taxon>Pezizomycotina</taxon>
        <taxon>Sordariomycetes</taxon>
        <taxon>Sordariomycetidae</taxon>
        <taxon>Diaporthales</taxon>
        <taxon>Diaporthaceae</taxon>
        <taxon>Diaporthe</taxon>
        <taxon>Diaporthe eres species complex</taxon>
    </lineage>
</organism>
<dbReference type="PROSITE" id="PS51760">
    <property type="entry name" value="GH10_2"/>
    <property type="match status" value="1"/>
</dbReference>
<keyword evidence="10 11" id="KW-0624">Polysaccharide degradation</keyword>
<evidence type="ECO:0000256" key="5">
    <source>
        <dbReference type="ARBA" id="ARBA00022525"/>
    </source>
</evidence>
<feature type="compositionally biased region" description="Polar residues" evidence="12">
    <location>
        <begin position="20"/>
        <end position="33"/>
    </location>
</feature>
<evidence type="ECO:0000256" key="3">
    <source>
        <dbReference type="ARBA" id="ARBA00004851"/>
    </source>
</evidence>
<keyword evidence="15" id="KW-1185">Reference proteome</keyword>
<reference evidence="14 15" key="1">
    <citation type="submission" date="2024-03" db="EMBL/GenBank/DDBJ databases">
        <title>A high-quality draft genome sequence of Diaporthe vaccinii, a causative agent of upright dieback and viscid rot disease in cranberry plants.</title>
        <authorList>
            <person name="Sarrasin M."/>
            <person name="Lang B.F."/>
            <person name="Burger G."/>
        </authorList>
    </citation>
    <scope>NUCLEOTIDE SEQUENCE [LARGE SCALE GENOMIC DNA]</scope>
    <source>
        <strain evidence="14 15">IS7</strain>
    </source>
</reference>
<sequence length="307" mass="34208">MQYSQTTANLARRPRRTAKSGYSRSLSEASSTLPRVKSFRPLPSHKAKSCDAMLSCGTHSSPPGWRHRTGQPPRHLRSSKHTLPNVAGHWKGQCYAWDVVNEALLDDGTWRPSPFYNALGPDYIKLAFQVASETDPDAKLYYNDYNLERPGPKATAAAGIARTLKDAGIRIDGIGMQAHLTAGRSPSLEEQVAVMEQYAETGVEVALTELDVRINLPANETNLQQQKQGYHDAVAACVQVDACVGVTIWDFYDPFSWVPVTFPGQGEPLLWFEDFTKHPAYYGVLEAFAQETNSTCGRQRRRAVRYF</sequence>
<evidence type="ECO:0000256" key="12">
    <source>
        <dbReference type="SAM" id="MobiDB-lite"/>
    </source>
</evidence>
<dbReference type="InterPro" id="IPR044846">
    <property type="entry name" value="GH10"/>
</dbReference>
<evidence type="ECO:0000259" key="13">
    <source>
        <dbReference type="PROSITE" id="PS51760"/>
    </source>
</evidence>
<dbReference type="InterPro" id="IPR001000">
    <property type="entry name" value="GH10_dom"/>
</dbReference>
<dbReference type="PRINTS" id="PR00134">
    <property type="entry name" value="GLHYDRLASE10"/>
</dbReference>
<keyword evidence="9 11" id="KW-0326">Glycosidase</keyword>
<dbReference type="PANTHER" id="PTHR31490">
    <property type="entry name" value="GLYCOSYL HYDROLASE"/>
    <property type="match status" value="1"/>
</dbReference>
<feature type="region of interest" description="Disordered" evidence="12">
    <location>
        <begin position="1"/>
        <end position="40"/>
    </location>
</feature>
<comment type="similarity">
    <text evidence="4 11">Belongs to the glycosyl hydrolase 10 (cellulase F) family.</text>
</comment>
<evidence type="ECO:0000256" key="6">
    <source>
        <dbReference type="ARBA" id="ARBA00022651"/>
    </source>
</evidence>
<dbReference type="EMBL" id="JBAWTH010000066">
    <property type="protein sequence ID" value="KAL2280534.1"/>
    <property type="molecule type" value="Genomic_DNA"/>
</dbReference>
<evidence type="ECO:0000256" key="10">
    <source>
        <dbReference type="ARBA" id="ARBA00023326"/>
    </source>
</evidence>
<evidence type="ECO:0000256" key="7">
    <source>
        <dbReference type="ARBA" id="ARBA00022801"/>
    </source>
</evidence>
<keyword evidence="7 11" id="KW-0378">Hydrolase</keyword>
<dbReference type="EC" id="3.2.1.8" evidence="11"/>
<name>A0ABR4EDP0_9PEZI</name>
<dbReference type="Gene3D" id="3.20.20.80">
    <property type="entry name" value="Glycosidases"/>
    <property type="match status" value="1"/>
</dbReference>
<dbReference type="PANTHER" id="PTHR31490:SF35">
    <property type="entry name" value="ENDO-1,4-BETA-XYLANASE"/>
    <property type="match status" value="1"/>
</dbReference>
<evidence type="ECO:0000256" key="1">
    <source>
        <dbReference type="ARBA" id="ARBA00000681"/>
    </source>
</evidence>
<keyword evidence="8 11" id="KW-0119">Carbohydrate metabolism</keyword>
<comment type="catalytic activity">
    <reaction evidence="1 11">
        <text>Endohydrolysis of (1-&gt;4)-beta-D-xylosidic linkages in xylans.</text>
        <dbReference type="EC" id="3.2.1.8"/>
    </reaction>
</comment>
<keyword evidence="6" id="KW-0858">Xylan degradation</keyword>
<comment type="pathway">
    <text evidence="3">Glycan degradation; xylan degradation.</text>
</comment>
<dbReference type="SMART" id="SM00633">
    <property type="entry name" value="Glyco_10"/>
    <property type="match status" value="1"/>
</dbReference>
<evidence type="ECO:0000313" key="15">
    <source>
        <dbReference type="Proteomes" id="UP001600888"/>
    </source>
</evidence>
<evidence type="ECO:0000256" key="9">
    <source>
        <dbReference type="ARBA" id="ARBA00023295"/>
    </source>
</evidence>
<gene>
    <name evidence="14" type="ORF">FJTKL_12510</name>
</gene>
<evidence type="ECO:0000256" key="4">
    <source>
        <dbReference type="ARBA" id="ARBA00007495"/>
    </source>
</evidence>
<feature type="domain" description="GH10" evidence="13">
    <location>
        <begin position="1"/>
        <end position="287"/>
    </location>
</feature>
<dbReference type="InterPro" id="IPR017853">
    <property type="entry name" value="GH"/>
</dbReference>